<protein>
    <submittedName>
        <fullName evidence="4">Helix-turn-helix transcriptional regulator</fullName>
    </submittedName>
</protein>
<evidence type="ECO:0000256" key="1">
    <source>
        <dbReference type="SAM" id="MobiDB-lite"/>
    </source>
</evidence>
<dbReference type="Proteomes" id="UP001500879">
    <property type="component" value="Unassembled WGS sequence"/>
</dbReference>
<name>A0ABN0Y5P4_9ACTN</name>
<feature type="compositionally biased region" description="Basic and acidic residues" evidence="1">
    <location>
        <begin position="132"/>
        <end position="148"/>
    </location>
</feature>
<dbReference type="CDD" id="cd00093">
    <property type="entry name" value="HTH_XRE"/>
    <property type="match status" value="1"/>
</dbReference>
<dbReference type="InterPro" id="IPR010982">
    <property type="entry name" value="Lambda_DNA-bd_dom_sf"/>
</dbReference>
<organism evidence="4 5">
    <name type="scientific">Streptomyces luteireticuli</name>
    <dbReference type="NCBI Taxonomy" id="173858"/>
    <lineage>
        <taxon>Bacteria</taxon>
        <taxon>Bacillati</taxon>
        <taxon>Actinomycetota</taxon>
        <taxon>Actinomycetes</taxon>
        <taxon>Kitasatosporales</taxon>
        <taxon>Streptomycetaceae</taxon>
        <taxon>Streptomyces</taxon>
    </lineage>
</organism>
<feature type="compositionally biased region" description="Basic and acidic residues" evidence="1">
    <location>
        <begin position="262"/>
        <end position="278"/>
    </location>
</feature>
<evidence type="ECO:0000313" key="5">
    <source>
        <dbReference type="Proteomes" id="UP001500879"/>
    </source>
</evidence>
<dbReference type="InterPro" id="IPR001387">
    <property type="entry name" value="Cro/C1-type_HTH"/>
</dbReference>
<proteinExistence type="predicted"/>
<evidence type="ECO:0000259" key="3">
    <source>
        <dbReference type="SMART" id="SM00530"/>
    </source>
</evidence>
<feature type="compositionally biased region" description="Basic and acidic residues" evidence="1">
    <location>
        <begin position="180"/>
        <end position="189"/>
    </location>
</feature>
<sequence length="491" mass="50995">MGAGNMTGDFAELLRALKERSGRSYGALAGRLHMSTSTLHRYCRGDAVPTDFAPVERFVRLCGATPEERTAVHRAWILADAARGRKGQGAAEAAGPPEAAPVTAEPADGPGAGADPAPADGTAVEPPAAAAPDDRQPPSPGRESDGRKPPRPWHRSVAAVAVAVVVSVLTTLAVTFHAASPEERRRDGARPGTGPTTHMPSAPGRTDGASPHPSAPAGDAGGKSAEDGDARVPSPGNGPENPADLPDTGTKGGGSAGPSRTPSRDGKDMDKDKDKDSAGEADPFTVTARTQAWDSPCHHNFLVDKDASKVPPPPLGQDMPGWAAAEGAVDGDESQIELTVQGRSRSAVVLRALHVRKVGGGRGPLPWKVFSTGGGCGGGIVPASFAVNLDAERPLVRAVPGEREDRPTPAVDFPISVSAVDPRVLRVNARTTGCACSYYLELEWSSGDRHGTTTIGDRGGRPFRTSATEGRRDYLYAGPDRVWVRNEEQPG</sequence>
<feature type="domain" description="HTH cro/C1-type" evidence="3">
    <location>
        <begin position="13"/>
        <end position="69"/>
    </location>
</feature>
<dbReference type="SUPFAM" id="SSF47413">
    <property type="entry name" value="lambda repressor-like DNA-binding domains"/>
    <property type="match status" value="1"/>
</dbReference>
<keyword evidence="2" id="KW-0472">Membrane</keyword>
<dbReference type="SMART" id="SM00530">
    <property type="entry name" value="HTH_XRE"/>
    <property type="match status" value="1"/>
</dbReference>
<feature type="region of interest" description="Disordered" evidence="1">
    <location>
        <begin position="87"/>
        <end position="153"/>
    </location>
</feature>
<evidence type="ECO:0000256" key="2">
    <source>
        <dbReference type="SAM" id="Phobius"/>
    </source>
</evidence>
<keyword evidence="2" id="KW-0812">Transmembrane</keyword>
<keyword evidence="2" id="KW-1133">Transmembrane helix</keyword>
<reference evidence="4 5" key="1">
    <citation type="journal article" date="2019" name="Int. J. Syst. Evol. Microbiol.">
        <title>The Global Catalogue of Microorganisms (GCM) 10K type strain sequencing project: providing services to taxonomists for standard genome sequencing and annotation.</title>
        <authorList>
            <consortium name="The Broad Institute Genomics Platform"/>
            <consortium name="The Broad Institute Genome Sequencing Center for Infectious Disease"/>
            <person name="Wu L."/>
            <person name="Ma J."/>
        </authorList>
    </citation>
    <scope>NUCLEOTIDE SEQUENCE [LARGE SCALE GENOMIC DNA]</scope>
    <source>
        <strain evidence="4 5">JCM 4788</strain>
    </source>
</reference>
<feature type="compositionally biased region" description="Low complexity" evidence="1">
    <location>
        <begin position="90"/>
        <end position="131"/>
    </location>
</feature>
<feature type="region of interest" description="Disordered" evidence="1">
    <location>
        <begin position="449"/>
        <end position="470"/>
    </location>
</feature>
<dbReference type="Pfam" id="PF13560">
    <property type="entry name" value="HTH_31"/>
    <property type="match status" value="1"/>
</dbReference>
<keyword evidence="5" id="KW-1185">Reference proteome</keyword>
<accession>A0ABN0Y5P4</accession>
<gene>
    <name evidence="4" type="ORF">GCM10010357_01390</name>
</gene>
<dbReference type="EMBL" id="BAAABX010000003">
    <property type="protein sequence ID" value="GAA0384222.1"/>
    <property type="molecule type" value="Genomic_DNA"/>
</dbReference>
<evidence type="ECO:0000313" key="4">
    <source>
        <dbReference type="EMBL" id="GAA0384222.1"/>
    </source>
</evidence>
<feature type="region of interest" description="Disordered" evidence="1">
    <location>
        <begin position="179"/>
        <end position="290"/>
    </location>
</feature>
<comment type="caution">
    <text evidence="4">The sequence shown here is derived from an EMBL/GenBank/DDBJ whole genome shotgun (WGS) entry which is preliminary data.</text>
</comment>
<feature type="transmembrane region" description="Helical" evidence="2">
    <location>
        <begin position="157"/>
        <end position="179"/>
    </location>
</feature>